<keyword evidence="5" id="KW-0053">Apoptosis</keyword>
<keyword evidence="8" id="KW-0472">Membrane</keyword>
<evidence type="ECO:0000256" key="2">
    <source>
        <dbReference type="ARBA" id="ARBA00007984"/>
    </source>
</evidence>
<feature type="compositionally biased region" description="Basic residues" evidence="11">
    <location>
        <begin position="91"/>
        <end position="101"/>
    </location>
</feature>
<evidence type="ECO:0000313" key="13">
    <source>
        <dbReference type="Proteomes" id="UP000708148"/>
    </source>
</evidence>
<evidence type="ECO:0000313" key="12">
    <source>
        <dbReference type="EMBL" id="CAD7701105.1"/>
    </source>
</evidence>
<comment type="similarity">
    <text evidence="2">Belongs to the TMEM214 family.</text>
</comment>
<evidence type="ECO:0000256" key="9">
    <source>
        <dbReference type="ARBA" id="ARBA00023180"/>
    </source>
</evidence>
<accession>A0A8S1J5T6</accession>
<dbReference type="GO" id="GO:0005794">
    <property type="term" value="C:Golgi apparatus"/>
    <property type="evidence" value="ECO:0007669"/>
    <property type="project" value="TreeGrafter"/>
</dbReference>
<evidence type="ECO:0000256" key="7">
    <source>
        <dbReference type="ARBA" id="ARBA00022989"/>
    </source>
</evidence>
<evidence type="ECO:0000256" key="1">
    <source>
        <dbReference type="ARBA" id="ARBA00004477"/>
    </source>
</evidence>
<keyword evidence="13" id="KW-1185">Reference proteome</keyword>
<feature type="compositionally biased region" description="Low complexity" evidence="11">
    <location>
        <begin position="30"/>
        <end position="40"/>
    </location>
</feature>
<keyword evidence="7" id="KW-1133">Transmembrane helix</keyword>
<evidence type="ECO:0000256" key="6">
    <source>
        <dbReference type="ARBA" id="ARBA00022824"/>
    </source>
</evidence>
<keyword evidence="9" id="KW-0325">Glycoprotein</keyword>
<evidence type="ECO:0000256" key="10">
    <source>
        <dbReference type="ARBA" id="ARBA00024938"/>
    </source>
</evidence>
<dbReference type="AlphaFoldDB" id="A0A8S1J5T6"/>
<evidence type="ECO:0000256" key="5">
    <source>
        <dbReference type="ARBA" id="ARBA00022703"/>
    </source>
</evidence>
<proteinExistence type="inferred from homology"/>
<dbReference type="InterPro" id="IPR019308">
    <property type="entry name" value="TMEM214"/>
</dbReference>
<name>A0A8S1J5T6_9CHLO</name>
<evidence type="ECO:0000256" key="11">
    <source>
        <dbReference type="SAM" id="MobiDB-lite"/>
    </source>
</evidence>
<protein>
    <submittedName>
        <fullName evidence="12">Uncharacterized protein</fullName>
    </submittedName>
</protein>
<reference evidence="12" key="1">
    <citation type="submission" date="2020-12" db="EMBL/GenBank/DDBJ databases">
        <authorList>
            <person name="Iha C."/>
        </authorList>
    </citation>
    <scope>NUCLEOTIDE SEQUENCE</scope>
</reference>
<dbReference type="EMBL" id="CAJHUC010001436">
    <property type="protein sequence ID" value="CAD7701105.1"/>
    <property type="molecule type" value="Genomic_DNA"/>
</dbReference>
<dbReference type="GO" id="GO:0005789">
    <property type="term" value="C:endoplasmic reticulum membrane"/>
    <property type="evidence" value="ECO:0007669"/>
    <property type="project" value="UniProtKB-SubCell"/>
</dbReference>
<evidence type="ECO:0000256" key="8">
    <source>
        <dbReference type="ARBA" id="ARBA00023136"/>
    </source>
</evidence>
<sequence>MALSMVRHETSEWEVVKTKRGGDRRREGAQARAKPATTAADDPETKAFAAFDALHASTDERRGDTSRGSSPRSLPAPETPPRPEQAPASMSKKKDKKKKQQQVKEAPQKTQSAPPSPGLTLQMLEIILGDVAVAYPDNEVAQIQYVADKLLAAYKDISMPFPAQIYTKPMDETLSMFDNILSTNMTVELAKFLRSKSIDALEESFATFSRALFDYSLGPKAQLKSHAGLVVMIVAMARSVPVAIVRCCNAMVAEGSRFAAPDKLPLLVWVFAQAERGATGSLLALWLQAILPQLIGLDQGKGKKGKGKVSQQGYILDPATYATVEDCLRRGLSGGNGAGFSAAVKQAAKDGLTVKCDGTEVTEPIISLTSLDLLRSAIHLHHARVPPRVLSQLQEAYPVLRSIALSSASRSSTHVFLKCSLEFASKTEGGVLGQGDAAVSEAAENVIACLAKDAECFEVWTTKHKGHIRGSCRILQHLLHAPPASFRKLLSSSSNKDLFVKMLKKLQDRHGFLLSQGKGWQGACARGAQEACKAFLGKGSGAISKSGSSISPKNLFLLCFFLGLGVTYLVTKWDDVAFGVREFLKTEQGRAVLEIWERVDKSAKELANSENGQWVLHKVEMATDAALRWFEQAREVSMRLGNAHTSS</sequence>
<evidence type="ECO:0000256" key="4">
    <source>
        <dbReference type="ARBA" id="ARBA00022692"/>
    </source>
</evidence>
<evidence type="ECO:0000256" key="3">
    <source>
        <dbReference type="ARBA" id="ARBA00011720"/>
    </source>
</evidence>
<comment type="subcellular location">
    <subcellularLocation>
        <location evidence="1">Endoplasmic reticulum membrane</location>
        <topology evidence="1">Multi-pass membrane protein</topology>
    </subcellularLocation>
</comment>
<dbReference type="Proteomes" id="UP000708148">
    <property type="component" value="Unassembled WGS sequence"/>
</dbReference>
<feature type="region of interest" description="Disordered" evidence="11">
    <location>
        <begin position="1"/>
        <end position="118"/>
    </location>
</feature>
<comment type="function">
    <text evidence="10">Critical mediator, in cooperation with CASP4, of endoplasmic reticulum-stress induced apoptosis. Required or the activation of CASP4 following endoplasmic reticulum stress.</text>
</comment>
<keyword evidence="6" id="KW-0256">Endoplasmic reticulum</keyword>
<comment type="subunit">
    <text evidence="3">Constitutively interacts with CASP4; required for the localization of procaspase 4 to the ER.</text>
</comment>
<feature type="compositionally biased region" description="Basic and acidic residues" evidence="11">
    <location>
        <begin position="1"/>
        <end position="29"/>
    </location>
</feature>
<gene>
    <name evidence="12" type="ORF">OSTQU699_LOCUS6464</name>
</gene>
<keyword evidence="4" id="KW-0812">Transmembrane</keyword>
<dbReference type="Pfam" id="PF10151">
    <property type="entry name" value="TMEM214"/>
    <property type="match status" value="1"/>
</dbReference>
<organism evidence="12 13">
    <name type="scientific">Ostreobium quekettii</name>
    <dbReference type="NCBI Taxonomy" id="121088"/>
    <lineage>
        <taxon>Eukaryota</taxon>
        <taxon>Viridiplantae</taxon>
        <taxon>Chlorophyta</taxon>
        <taxon>core chlorophytes</taxon>
        <taxon>Ulvophyceae</taxon>
        <taxon>TCBD clade</taxon>
        <taxon>Bryopsidales</taxon>
        <taxon>Ostreobineae</taxon>
        <taxon>Ostreobiaceae</taxon>
        <taxon>Ostreobium</taxon>
    </lineage>
</organism>
<dbReference type="OrthoDB" id="568373at2759"/>
<dbReference type="PANTHER" id="PTHR13448:SF0">
    <property type="entry name" value="TRANSMEMBRANE PROTEIN 214"/>
    <property type="match status" value="1"/>
</dbReference>
<dbReference type="PANTHER" id="PTHR13448">
    <property type="entry name" value="TRANSMEMBRANE PROTEIN 214"/>
    <property type="match status" value="1"/>
</dbReference>
<comment type="caution">
    <text evidence="12">The sequence shown here is derived from an EMBL/GenBank/DDBJ whole genome shotgun (WGS) entry which is preliminary data.</text>
</comment>